<protein>
    <submittedName>
        <fullName evidence="9">M48 family metalloprotease</fullName>
    </submittedName>
</protein>
<keyword evidence="4 6" id="KW-0862">Zinc</keyword>
<keyword evidence="7" id="KW-0812">Transmembrane</keyword>
<dbReference type="Proteomes" id="UP000447876">
    <property type="component" value="Unassembled WGS sequence"/>
</dbReference>
<feature type="transmembrane region" description="Helical" evidence="7">
    <location>
        <begin position="256"/>
        <end position="277"/>
    </location>
</feature>
<evidence type="ECO:0000256" key="6">
    <source>
        <dbReference type="RuleBase" id="RU003983"/>
    </source>
</evidence>
<name>A0A7X2Z344_9BACL</name>
<feature type="transmembrane region" description="Helical" evidence="7">
    <location>
        <begin position="77"/>
        <end position="99"/>
    </location>
</feature>
<dbReference type="RefSeq" id="WP_155612066.1">
    <property type="nucleotide sequence ID" value="NZ_WNZW01000007.1"/>
</dbReference>
<evidence type="ECO:0000259" key="8">
    <source>
        <dbReference type="Pfam" id="PF01435"/>
    </source>
</evidence>
<evidence type="ECO:0000256" key="1">
    <source>
        <dbReference type="ARBA" id="ARBA00022670"/>
    </source>
</evidence>
<dbReference type="AlphaFoldDB" id="A0A7X2Z344"/>
<evidence type="ECO:0000313" key="9">
    <source>
        <dbReference type="EMBL" id="MUG46683.1"/>
    </source>
</evidence>
<feature type="transmembrane region" description="Helical" evidence="7">
    <location>
        <begin position="147"/>
        <end position="170"/>
    </location>
</feature>
<keyword evidence="7" id="KW-1133">Transmembrane helix</keyword>
<keyword evidence="5 6" id="KW-0482">Metalloprotease</keyword>
<dbReference type="GO" id="GO:0006508">
    <property type="term" value="P:proteolysis"/>
    <property type="evidence" value="ECO:0007669"/>
    <property type="project" value="UniProtKB-KW"/>
</dbReference>
<evidence type="ECO:0000256" key="3">
    <source>
        <dbReference type="ARBA" id="ARBA00022801"/>
    </source>
</evidence>
<comment type="similarity">
    <text evidence="6">Belongs to the peptidase M48 family.</text>
</comment>
<dbReference type="OrthoDB" id="9781930at2"/>
<comment type="caution">
    <text evidence="9">The sequence shown here is derived from an EMBL/GenBank/DDBJ whole genome shotgun (WGS) entry which is preliminary data.</text>
</comment>
<feature type="transmembrane region" description="Helical" evidence="7">
    <location>
        <begin position="6"/>
        <end position="28"/>
    </location>
</feature>
<reference evidence="9 10" key="1">
    <citation type="submission" date="2019-11" db="EMBL/GenBank/DDBJ databases">
        <title>Draft genome sequences of five Paenibacillus species of dairy origin.</title>
        <authorList>
            <person name="Olajide A.M."/>
            <person name="Chen S."/>
            <person name="Lapointe G."/>
        </authorList>
    </citation>
    <scope>NUCLEOTIDE SEQUENCE [LARGE SCALE GENOMIC DNA]</scope>
    <source>
        <strain evidence="9 10">12CR55</strain>
    </source>
</reference>
<feature type="transmembrane region" description="Helical" evidence="7">
    <location>
        <begin position="49"/>
        <end position="71"/>
    </location>
</feature>
<keyword evidence="3 6" id="KW-0378">Hydrolase</keyword>
<accession>A0A7X2Z344</accession>
<organism evidence="9 10">
    <name type="scientific">Paenibacillus woosongensis</name>
    <dbReference type="NCBI Taxonomy" id="307580"/>
    <lineage>
        <taxon>Bacteria</taxon>
        <taxon>Bacillati</taxon>
        <taxon>Bacillota</taxon>
        <taxon>Bacilli</taxon>
        <taxon>Bacillales</taxon>
        <taxon>Paenibacillaceae</taxon>
        <taxon>Paenibacillus</taxon>
    </lineage>
</organism>
<feature type="domain" description="Peptidase M48" evidence="8">
    <location>
        <begin position="180"/>
        <end position="372"/>
    </location>
</feature>
<evidence type="ECO:0000256" key="5">
    <source>
        <dbReference type="ARBA" id="ARBA00023049"/>
    </source>
</evidence>
<feature type="transmembrane region" description="Helical" evidence="7">
    <location>
        <begin position="120"/>
        <end position="141"/>
    </location>
</feature>
<dbReference type="Pfam" id="PF01435">
    <property type="entry name" value="Peptidase_M48"/>
    <property type="match status" value="1"/>
</dbReference>
<gene>
    <name evidence="9" type="ORF">GNP95_16975</name>
</gene>
<dbReference type="InterPro" id="IPR001915">
    <property type="entry name" value="Peptidase_M48"/>
</dbReference>
<comment type="cofactor">
    <cofactor evidence="6">
        <name>Zn(2+)</name>
        <dbReference type="ChEBI" id="CHEBI:29105"/>
    </cofactor>
    <text evidence="6">Binds 1 zinc ion per subunit.</text>
</comment>
<evidence type="ECO:0000256" key="2">
    <source>
        <dbReference type="ARBA" id="ARBA00022723"/>
    </source>
</evidence>
<keyword evidence="2" id="KW-0479">Metal-binding</keyword>
<keyword evidence="7" id="KW-0472">Membrane</keyword>
<dbReference type="PANTHER" id="PTHR10120">
    <property type="entry name" value="CAAX PRENYL PROTEASE 1"/>
    <property type="match status" value="1"/>
</dbReference>
<evidence type="ECO:0000256" key="7">
    <source>
        <dbReference type="SAM" id="Phobius"/>
    </source>
</evidence>
<feature type="transmembrane region" description="Helical" evidence="7">
    <location>
        <begin position="289"/>
        <end position="307"/>
    </location>
</feature>
<keyword evidence="1 6" id="KW-0645">Protease</keyword>
<dbReference type="Gene3D" id="3.30.2010.10">
    <property type="entry name" value="Metalloproteases ('zincins'), catalytic domain"/>
    <property type="match status" value="1"/>
</dbReference>
<evidence type="ECO:0000256" key="4">
    <source>
        <dbReference type="ARBA" id="ARBA00022833"/>
    </source>
</evidence>
<sequence>MIAAKIILSIIIYLFNAVIAIIISKLTIQRYKATGSRERALYLFGTIRFTHYIYYVVSMVAIIMLLASFLPKTKLNFVLITTLPFAYLMLSTILSQAIYHRISRIVRDVGTSMRKELAMAAKSSILMYLPALVVLPLRFNWMKIELSGLWSCLFIFIGIAAYNLAYPYLLRITLSAKPLKDEGRKAEIARFLHKHEMKRVQVFEWPTTDSKVANALVCGLIYKQVFVASYLLENLSIDEVNAILAHEIGHIRRFHLWIKAVLFVAAIPLFLGLTSLMDQAEVGGLHIPVPVGVVFILALLLGYLWFVSSYVSRKLERDADEYVLKMGIPAKVLIAALTKLAELNHSVLSIHKFIEKLQTHPSFEHRIQWIQSAAQRRYGAEERTISK</sequence>
<dbReference type="GO" id="GO:0046872">
    <property type="term" value="F:metal ion binding"/>
    <property type="evidence" value="ECO:0007669"/>
    <property type="project" value="UniProtKB-KW"/>
</dbReference>
<dbReference type="GO" id="GO:0004222">
    <property type="term" value="F:metalloendopeptidase activity"/>
    <property type="evidence" value="ECO:0007669"/>
    <property type="project" value="InterPro"/>
</dbReference>
<dbReference type="EMBL" id="WNZW01000007">
    <property type="protein sequence ID" value="MUG46683.1"/>
    <property type="molecule type" value="Genomic_DNA"/>
</dbReference>
<evidence type="ECO:0000313" key="10">
    <source>
        <dbReference type="Proteomes" id="UP000447876"/>
    </source>
</evidence>
<proteinExistence type="inferred from homology"/>